<feature type="domain" description="Sulfatase N-terminal" evidence="5">
    <location>
        <begin position="26"/>
        <end position="320"/>
    </location>
</feature>
<dbReference type="Pfam" id="PF00884">
    <property type="entry name" value="Sulfatase"/>
    <property type="match status" value="1"/>
</dbReference>
<evidence type="ECO:0000259" key="5">
    <source>
        <dbReference type="Pfam" id="PF00884"/>
    </source>
</evidence>
<name>A0ABU5MY87_9BACT</name>
<comment type="similarity">
    <text evidence="1">Belongs to the sulfatase family.</text>
</comment>
<proteinExistence type="inferred from homology"/>
<dbReference type="RefSeq" id="WP_322608938.1">
    <property type="nucleotide sequence ID" value="NZ_JARVCO010000010.1"/>
</dbReference>
<dbReference type="InterPro" id="IPR017850">
    <property type="entry name" value="Alkaline_phosphatase_core_sf"/>
</dbReference>
<dbReference type="InterPro" id="IPR050738">
    <property type="entry name" value="Sulfatase"/>
</dbReference>
<dbReference type="PANTHER" id="PTHR42693:SF53">
    <property type="entry name" value="ENDO-4-O-SULFATASE"/>
    <property type="match status" value="1"/>
</dbReference>
<sequence>MLKQLRLLICTGTSAILAYGAEQPLNVIVVMADDLGYECLESYGCEVYQTPQLNKMAEAGVQFSNANAQPICTPSRVQIMTGKYNVKNYFAFARLLDTESTFGNTFRDAGYKTCVVGKWQLSSDYKSPAKFGFDEYCLWKINNKEERYVSPGLVTNGKHETYPGQYGPDIQQAYALDFIRRNKENPFLLYYPMTLVHKPFQPTPDSADWNPNGDPWLNDEKYFSDMINYMDKLVGQLIATVEQLGLSENTLILFTGDNGTTRTITTRCNGKDIAGGKGYTTDAGTHVPLIAKWQGKANAGSMINDLVDFSDIYTTICDASNVKPKEDVTTNLDGISFLPQILGIKGTPRDHSYCWYMERTDSSDIRQFVHNNTYKLYDTGLLFNKVLDPLEKSPLAPSSMSEKEREIKQRFHIKLEHYASLRPPEIQALVKPIAKKHRNKKK</sequence>
<dbReference type="SUPFAM" id="SSF53649">
    <property type="entry name" value="Alkaline phosphatase-like"/>
    <property type="match status" value="1"/>
</dbReference>
<evidence type="ECO:0000256" key="2">
    <source>
        <dbReference type="ARBA" id="ARBA00022723"/>
    </source>
</evidence>
<evidence type="ECO:0000256" key="4">
    <source>
        <dbReference type="ARBA" id="ARBA00022837"/>
    </source>
</evidence>
<dbReference type="Gene3D" id="3.40.720.10">
    <property type="entry name" value="Alkaline Phosphatase, subunit A"/>
    <property type="match status" value="1"/>
</dbReference>
<dbReference type="Proteomes" id="UP001290861">
    <property type="component" value="Unassembled WGS sequence"/>
</dbReference>
<keyword evidence="4" id="KW-0106">Calcium</keyword>
<keyword evidence="2" id="KW-0479">Metal-binding</keyword>
<keyword evidence="3" id="KW-0378">Hydrolase</keyword>
<protein>
    <submittedName>
        <fullName evidence="6">Sulfatase-like hydrolase/transferase</fullName>
    </submittedName>
</protein>
<dbReference type="PANTHER" id="PTHR42693">
    <property type="entry name" value="ARYLSULFATASE FAMILY MEMBER"/>
    <property type="match status" value="1"/>
</dbReference>
<evidence type="ECO:0000313" key="6">
    <source>
        <dbReference type="EMBL" id="MDZ8119150.1"/>
    </source>
</evidence>
<organism evidence="6 7">
    <name type="scientific">Pontiella agarivorans</name>
    <dbReference type="NCBI Taxonomy" id="3038953"/>
    <lineage>
        <taxon>Bacteria</taxon>
        <taxon>Pseudomonadati</taxon>
        <taxon>Kiritimatiellota</taxon>
        <taxon>Kiritimatiellia</taxon>
        <taxon>Kiritimatiellales</taxon>
        <taxon>Pontiellaceae</taxon>
        <taxon>Pontiella</taxon>
    </lineage>
</organism>
<keyword evidence="7" id="KW-1185">Reference proteome</keyword>
<accession>A0ABU5MY87</accession>
<evidence type="ECO:0000256" key="3">
    <source>
        <dbReference type="ARBA" id="ARBA00022801"/>
    </source>
</evidence>
<dbReference type="CDD" id="cd16151">
    <property type="entry name" value="sulfatase_like"/>
    <property type="match status" value="1"/>
</dbReference>
<comment type="caution">
    <text evidence="6">The sequence shown here is derived from an EMBL/GenBank/DDBJ whole genome shotgun (WGS) entry which is preliminary data.</text>
</comment>
<gene>
    <name evidence="6" type="ORF">P9H32_10985</name>
</gene>
<dbReference type="PROSITE" id="PS00523">
    <property type="entry name" value="SULFATASE_1"/>
    <property type="match status" value="1"/>
</dbReference>
<evidence type="ECO:0000256" key="1">
    <source>
        <dbReference type="ARBA" id="ARBA00008779"/>
    </source>
</evidence>
<reference evidence="6 7" key="1">
    <citation type="journal article" date="2024" name="Appl. Environ. Microbiol.">
        <title>Pontiella agarivorans sp. nov., a novel marine anaerobic bacterium capable of degrading macroalgal polysaccharides and fixing nitrogen.</title>
        <authorList>
            <person name="Liu N."/>
            <person name="Kivenson V."/>
            <person name="Peng X."/>
            <person name="Cui Z."/>
            <person name="Lankiewicz T.S."/>
            <person name="Gosselin K.M."/>
            <person name="English C.J."/>
            <person name="Blair E.M."/>
            <person name="O'Malley M.A."/>
            <person name="Valentine D.L."/>
        </authorList>
    </citation>
    <scope>NUCLEOTIDE SEQUENCE [LARGE SCALE GENOMIC DNA]</scope>
    <source>
        <strain evidence="6 7">NLcol2</strain>
    </source>
</reference>
<evidence type="ECO:0000313" key="7">
    <source>
        <dbReference type="Proteomes" id="UP001290861"/>
    </source>
</evidence>
<dbReference type="InterPro" id="IPR024607">
    <property type="entry name" value="Sulfatase_CS"/>
</dbReference>
<dbReference type="InterPro" id="IPR000917">
    <property type="entry name" value="Sulfatase_N"/>
</dbReference>
<dbReference type="EMBL" id="JARVCO010000010">
    <property type="protein sequence ID" value="MDZ8119150.1"/>
    <property type="molecule type" value="Genomic_DNA"/>
</dbReference>